<dbReference type="InterPro" id="IPR000917">
    <property type="entry name" value="Sulfatase_N"/>
</dbReference>
<evidence type="ECO:0000256" key="1">
    <source>
        <dbReference type="ARBA" id="ARBA00008779"/>
    </source>
</evidence>
<evidence type="ECO:0000313" key="4">
    <source>
        <dbReference type="EMBL" id="CAB4536502.1"/>
    </source>
</evidence>
<evidence type="ECO:0000256" key="2">
    <source>
        <dbReference type="ARBA" id="ARBA00022801"/>
    </source>
</evidence>
<comment type="similarity">
    <text evidence="1">Belongs to the sulfatase family.</text>
</comment>
<gene>
    <name evidence="4" type="ORF">UFOPK1353_00692</name>
    <name evidence="5" type="ORF">UFOPK1826_01401</name>
</gene>
<dbReference type="Pfam" id="PF00884">
    <property type="entry name" value="Sulfatase"/>
    <property type="match status" value="1"/>
</dbReference>
<dbReference type="Gene3D" id="3.40.720.10">
    <property type="entry name" value="Alkaline Phosphatase, subunit A"/>
    <property type="match status" value="1"/>
</dbReference>
<dbReference type="GO" id="GO:0004065">
    <property type="term" value="F:arylsulfatase activity"/>
    <property type="evidence" value="ECO:0007669"/>
    <property type="project" value="TreeGrafter"/>
</dbReference>
<dbReference type="AlphaFoldDB" id="A0A6J6BC21"/>
<evidence type="ECO:0000313" key="5">
    <source>
        <dbReference type="EMBL" id="CAB4613162.1"/>
    </source>
</evidence>
<dbReference type="PANTHER" id="PTHR42693">
    <property type="entry name" value="ARYLSULFATASE FAMILY MEMBER"/>
    <property type="match status" value="1"/>
</dbReference>
<organism evidence="4">
    <name type="scientific">freshwater metagenome</name>
    <dbReference type="NCBI Taxonomy" id="449393"/>
    <lineage>
        <taxon>unclassified sequences</taxon>
        <taxon>metagenomes</taxon>
        <taxon>ecological metagenomes</taxon>
    </lineage>
</organism>
<reference evidence="4" key="1">
    <citation type="submission" date="2020-05" db="EMBL/GenBank/DDBJ databases">
        <authorList>
            <person name="Chiriac C."/>
            <person name="Salcher M."/>
            <person name="Ghai R."/>
            <person name="Kavagutti S V."/>
        </authorList>
    </citation>
    <scope>NUCLEOTIDE SEQUENCE</scope>
</reference>
<dbReference type="InterPro" id="IPR017850">
    <property type="entry name" value="Alkaline_phosphatase_core_sf"/>
</dbReference>
<keyword evidence="2" id="KW-0378">Hydrolase</keyword>
<name>A0A6J6BC21_9ZZZZ</name>
<feature type="domain" description="Sulfatase N-terminal" evidence="3">
    <location>
        <begin position="3"/>
        <end position="353"/>
    </location>
</feature>
<evidence type="ECO:0000259" key="3">
    <source>
        <dbReference type="Pfam" id="PF00884"/>
    </source>
</evidence>
<proteinExistence type="inferred from homology"/>
<dbReference type="InterPro" id="IPR050738">
    <property type="entry name" value="Sulfatase"/>
</dbReference>
<protein>
    <submittedName>
        <fullName evidence="4">Unannotated protein</fullName>
    </submittedName>
</protein>
<accession>A0A6J6BC21</accession>
<dbReference type="SUPFAM" id="SSF53649">
    <property type="entry name" value="Alkaline phosphatase-like"/>
    <property type="match status" value="1"/>
</dbReference>
<dbReference type="PANTHER" id="PTHR42693:SF53">
    <property type="entry name" value="ENDO-4-O-SULFATASE"/>
    <property type="match status" value="1"/>
</dbReference>
<sequence>MKPNVLLITLDQFRGDCLSSAGHKVVRTPHLDELARNGVRFANHYSQAAPCSPGRASLYTGLYQMNHRVCANGTPLDDRFDNVARLATRHNYSPVIFGYTDQGIDPRTTTSANDERLSSYQHVLPGFDRILNLSEPYPPWLEHLITNGYDMGDDYNGALSTEPDRHEDLSISNFLTDEFFTWLEKRDSNTNSSWFSHLSYLRPHPPYAAAGKWAREYSPDEVDLPIAPSATRHLFHEAVMHSGHNAAPKLESELREMRTQYYGMIGEVDFQVGRICEKLRERGEWDNTLIVVTADHGDQLGDHGLKDKLGFFESSYHIIGIVRDPKNPQAHGSVVNEFTENVDIMPTIAEAIDAPVPLQCDGLPLGSFLRGETPEHWRNGASYEFDWRHIYIDDSPNGAAKNWPHDRRLERQHLAVRRNRDCAYVQFGDGSWLAFDLKSDPTWRTTIDDPAKILPLAQEMLLWRSHHTERILTGMLLEDGGVGRWPEGVSWRIRE</sequence>
<dbReference type="EMBL" id="CAEZSE010000101">
    <property type="protein sequence ID" value="CAB4536502.1"/>
    <property type="molecule type" value="Genomic_DNA"/>
</dbReference>
<dbReference type="EMBL" id="CAEZUN010000225">
    <property type="protein sequence ID" value="CAB4613162.1"/>
    <property type="molecule type" value="Genomic_DNA"/>
</dbReference>